<comment type="caution">
    <text evidence="10">The sequence shown here is derived from an EMBL/GenBank/DDBJ whole genome shotgun (WGS) entry which is preliminary data.</text>
</comment>
<feature type="transmembrane region" description="Helical" evidence="7">
    <location>
        <begin position="133"/>
        <end position="162"/>
    </location>
</feature>
<keyword evidence="11" id="KW-1185">Reference proteome</keyword>
<dbReference type="NCBIfam" id="TIGR01194">
    <property type="entry name" value="cyc_pep_trnsptr"/>
    <property type="match status" value="1"/>
</dbReference>
<comment type="subcellular location">
    <subcellularLocation>
        <location evidence="1">Cell membrane</location>
        <topology evidence="1">Multi-pass membrane protein</topology>
    </subcellularLocation>
</comment>
<organism evidence="10 11">
    <name type="scientific">Pseudoalteromonas caenipelagi</name>
    <dbReference type="NCBI Taxonomy" id="2726988"/>
    <lineage>
        <taxon>Bacteria</taxon>
        <taxon>Pseudomonadati</taxon>
        <taxon>Pseudomonadota</taxon>
        <taxon>Gammaproteobacteria</taxon>
        <taxon>Alteromonadales</taxon>
        <taxon>Pseudoalteromonadaceae</taxon>
        <taxon>Pseudoalteromonas</taxon>
    </lineage>
</organism>
<keyword evidence="4" id="KW-0067">ATP-binding</keyword>
<dbReference type="InterPro" id="IPR011527">
    <property type="entry name" value="ABC1_TM_dom"/>
</dbReference>
<feature type="domain" description="ABC transmembrane type-1" evidence="9">
    <location>
        <begin position="16"/>
        <end position="291"/>
    </location>
</feature>
<dbReference type="RefSeq" id="WP_171626035.1">
    <property type="nucleotide sequence ID" value="NZ_JABBPG010000003.1"/>
</dbReference>
<dbReference type="GO" id="GO:0016887">
    <property type="term" value="F:ATP hydrolysis activity"/>
    <property type="evidence" value="ECO:0007669"/>
    <property type="project" value="InterPro"/>
</dbReference>
<dbReference type="SMART" id="SM00382">
    <property type="entry name" value="AAA"/>
    <property type="match status" value="1"/>
</dbReference>
<feature type="transmembrane region" description="Helical" evidence="7">
    <location>
        <begin position="52"/>
        <end position="77"/>
    </location>
</feature>
<accession>A0A849VC76</accession>
<dbReference type="InterPro" id="IPR017871">
    <property type="entry name" value="ABC_transporter-like_CS"/>
</dbReference>
<feature type="domain" description="ABC transporter" evidence="8">
    <location>
        <begin position="324"/>
        <end position="545"/>
    </location>
</feature>
<evidence type="ECO:0000256" key="3">
    <source>
        <dbReference type="ARBA" id="ARBA00022741"/>
    </source>
</evidence>
<protein>
    <submittedName>
        <fullName evidence="10">Cyclic peptide export ABC transporter</fullName>
    </submittedName>
</protein>
<dbReference type="GO" id="GO:0005886">
    <property type="term" value="C:plasma membrane"/>
    <property type="evidence" value="ECO:0007669"/>
    <property type="project" value="UniProtKB-SubCell"/>
</dbReference>
<dbReference type="Pfam" id="PF00664">
    <property type="entry name" value="ABC_membrane"/>
    <property type="match status" value="1"/>
</dbReference>
<evidence type="ECO:0000313" key="10">
    <source>
        <dbReference type="EMBL" id="NOU50972.1"/>
    </source>
</evidence>
<dbReference type="GO" id="GO:1904680">
    <property type="term" value="F:peptide transmembrane transporter activity"/>
    <property type="evidence" value="ECO:0007669"/>
    <property type="project" value="InterPro"/>
</dbReference>
<dbReference type="SUPFAM" id="SSF52540">
    <property type="entry name" value="P-loop containing nucleoside triphosphate hydrolases"/>
    <property type="match status" value="1"/>
</dbReference>
<evidence type="ECO:0000259" key="9">
    <source>
        <dbReference type="PROSITE" id="PS50929"/>
    </source>
</evidence>
<feature type="transmembrane region" description="Helical" evidence="7">
    <location>
        <begin position="265"/>
        <end position="283"/>
    </location>
</feature>
<dbReference type="PANTHER" id="PTHR24221:SF654">
    <property type="entry name" value="ATP-BINDING CASSETTE SUB-FAMILY B MEMBER 6"/>
    <property type="match status" value="1"/>
</dbReference>
<dbReference type="AlphaFoldDB" id="A0A849VC76"/>
<evidence type="ECO:0000256" key="2">
    <source>
        <dbReference type="ARBA" id="ARBA00022692"/>
    </source>
</evidence>
<evidence type="ECO:0000313" key="11">
    <source>
        <dbReference type="Proteomes" id="UP000586305"/>
    </source>
</evidence>
<dbReference type="PROSITE" id="PS50893">
    <property type="entry name" value="ABC_TRANSPORTER_2"/>
    <property type="match status" value="1"/>
</dbReference>
<dbReference type="Gene3D" id="1.20.1560.10">
    <property type="entry name" value="ABC transporter type 1, transmembrane domain"/>
    <property type="match status" value="1"/>
</dbReference>
<dbReference type="Pfam" id="PF00005">
    <property type="entry name" value="ABC_tran"/>
    <property type="match status" value="1"/>
</dbReference>
<feature type="transmembrane region" description="Helical" evidence="7">
    <location>
        <begin position="15"/>
        <end position="40"/>
    </location>
</feature>
<dbReference type="InterPro" id="IPR005898">
    <property type="entry name" value="Cyc_pep_transpt_SyrD/YojI"/>
</dbReference>
<reference evidence="10 11" key="1">
    <citation type="submission" date="2020-04" db="EMBL/GenBank/DDBJ databases">
        <title>Pseudoalteromonas caenipelagi sp. nov., isolated from a tidal flat.</title>
        <authorList>
            <person name="Park S."/>
            <person name="Yoon J.-H."/>
        </authorList>
    </citation>
    <scope>NUCLEOTIDE SEQUENCE [LARGE SCALE GENOMIC DNA]</scope>
    <source>
        <strain evidence="10 11">JBTF-M23</strain>
    </source>
</reference>
<dbReference type="CDD" id="cd03228">
    <property type="entry name" value="ABCC_MRP_Like"/>
    <property type="match status" value="1"/>
</dbReference>
<evidence type="ECO:0000256" key="6">
    <source>
        <dbReference type="ARBA" id="ARBA00023136"/>
    </source>
</evidence>
<evidence type="ECO:0000256" key="5">
    <source>
        <dbReference type="ARBA" id="ARBA00022989"/>
    </source>
</evidence>
<dbReference type="InterPro" id="IPR027417">
    <property type="entry name" value="P-loop_NTPase"/>
</dbReference>
<dbReference type="GO" id="GO:0015833">
    <property type="term" value="P:peptide transport"/>
    <property type="evidence" value="ECO:0007669"/>
    <property type="project" value="InterPro"/>
</dbReference>
<dbReference type="GO" id="GO:0140359">
    <property type="term" value="F:ABC-type transporter activity"/>
    <property type="evidence" value="ECO:0007669"/>
    <property type="project" value="InterPro"/>
</dbReference>
<keyword evidence="3" id="KW-0547">Nucleotide-binding</keyword>
<dbReference type="GO" id="GO:0005524">
    <property type="term" value="F:ATP binding"/>
    <property type="evidence" value="ECO:0007669"/>
    <property type="project" value="UniProtKB-KW"/>
</dbReference>
<dbReference type="InterPro" id="IPR039421">
    <property type="entry name" value="Type_1_exporter"/>
</dbReference>
<dbReference type="InterPro" id="IPR003593">
    <property type="entry name" value="AAA+_ATPase"/>
</dbReference>
<name>A0A849VC76_9GAMM</name>
<keyword evidence="5 7" id="KW-1133">Transmembrane helix</keyword>
<dbReference type="Proteomes" id="UP000586305">
    <property type="component" value="Unassembled WGS sequence"/>
</dbReference>
<keyword evidence="6 7" id="KW-0472">Membrane</keyword>
<evidence type="ECO:0000259" key="8">
    <source>
        <dbReference type="PROSITE" id="PS50893"/>
    </source>
</evidence>
<proteinExistence type="predicted"/>
<keyword evidence="2 7" id="KW-0812">Transmembrane</keyword>
<dbReference type="InterPro" id="IPR036640">
    <property type="entry name" value="ABC1_TM_sf"/>
</dbReference>
<gene>
    <name evidence="10" type="ORF">HG263_10555</name>
</gene>
<feature type="transmembrane region" description="Helical" evidence="7">
    <location>
        <begin position="230"/>
        <end position="253"/>
    </location>
</feature>
<dbReference type="PANTHER" id="PTHR24221">
    <property type="entry name" value="ATP-BINDING CASSETTE SUB-FAMILY B"/>
    <property type="match status" value="1"/>
</dbReference>
<dbReference type="Gene3D" id="3.40.50.300">
    <property type="entry name" value="P-loop containing nucleotide triphosphate hydrolases"/>
    <property type="match status" value="1"/>
</dbReference>
<dbReference type="EMBL" id="JABBPG010000003">
    <property type="protein sequence ID" value="NOU50972.1"/>
    <property type="molecule type" value="Genomic_DNA"/>
</dbReference>
<evidence type="ECO:0000256" key="1">
    <source>
        <dbReference type="ARBA" id="ARBA00004651"/>
    </source>
</evidence>
<sequence>MSITKQLLKDAKSNIFLAMLASMLSAAAGIAIIAGINYVIEQGLSNLSSAVGLYISLLAVLLVSSVWSQVLLVNIGYNMVFKLRKNLVNRILNTSIERQEQLGSTDIYNVLTRDVTMVSNATRQLPVAMYNSFLVLAGLLYLLWLSPLLFLFVCIVVVVGVWTDAKLTNSLQHMLTKVRRLDDTLFQHYEAVVEGRNELALNQKRRHVLFEEQFLPTAEASRAQAAKAEVIWAINLNWTTLLIFFIIGVVFFAGLKLESVGQDVVVAYILAIMFLRTPLSMILDSIPTVIKGNVALQAINRLALNEDDSPVNTEHSTPIDFHTLQLKQVQYQYPSHNGEAGFTLGPIDFEVQKGELIFLIGGNGSGKSTLAKLLTGLYKESSGQLLLNGTQVNDSNRSQLRDCFSAIFPNFYLFSDVVDTHGSSQDDEKITHYLERLAINSKVSVQQGQLSTTALSQGQRKRLALVLLYMENRQVLLLDEWAADQDPVFREVFYREILPQLQRDGKTVIAISHDDHYFDVADRIYKLDYGQLTHFDVHQHKLFSAG</sequence>
<evidence type="ECO:0000256" key="7">
    <source>
        <dbReference type="SAM" id="Phobius"/>
    </source>
</evidence>
<dbReference type="SUPFAM" id="SSF90123">
    <property type="entry name" value="ABC transporter transmembrane region"/>
    <property type="match status" value="1"/>
</dbReference>
<dbReference type="PROSITE" id="PS00211">
    <property type="entry name" value="ABC_TRANSPORTER_1"/>
    <property type="match status" value="1"/>
</dbReference>
<dbReference type="InterPro" id="IPR003439">
    <property type="entry name" value="ABC_transporter-like_ATP-bd"/>
</dbReference>
<evidence type="ECO:0000256" key="4">
    <source>
        <dbReference type="ARBA" id="ARBA00022840"/>
    </source>
</evidence>
<dbReference type="PROSITE" id="PS50929">
    <property type="entry name" value="ABC_TM1F"/>
    <property type="match status" value="1"/>
</dbReference>